<keyword evidence="1 6" id="KW-0645">Protease</keyword>
<proteinExistence type="inferred from homology"/>
<organism evidence="9 10">
    <name type="scientific">Amycolatopsis acidicola</name>
    <dbReference type="NCBI Taxonomy" id="2596893"/>
    <lineage>
        <taxon>Bacteria</taxon>
        <taxon>Bacillati</taxon>
        <taxon>Actinomycetota</taxon>
        <taxon>Actinomycetes</taxon>
        <taxon>Pseudonocardiales</taxon>
        <taxon>Pseudonocardiaceae</taxon>
        <taxon>Amycolatopsis</taxon>
    </lineage>
</organism>
<keyword evidence="7" id="KW-1133">Transmembrane helix</keyword>
<dbReference type="InterPro" id="IPR001915">
    <property type="entry name" value="Peptidase_M48"/>
</dbReference>
<evidence type="ECO:0000256" key="4">
    <source>
        <dbReference type="ARBA" id="ARBA00022833"/>
    </source>
</evidence>
<accession>A0A5N0VMY4</accession>
<feature type="transmembrane region" description="Helical" evidence="7">
    <location>
        <begin position="85"/>
        <end position="105"/>
    </location>
</feature>
<dbReference type="PANTHER" id="PTHR34978:SF3">
    <property type="entry name" value="SLR0241 PROTEIN"/>
    <property type="match status" value="1"/>
</dbReference>
<comment type="caution">
    <text evidence="9">The sequence shown here is derived from an EMBL/GenBank/DDBJ whole genome shotgun (WGS) entry which is preliminary data.</text>
</comment>
<evidence type="ECO:0000256" key="7">
    <source>
        <dbReference type="SAM" id="Phobius"/>
    </source>
</evidence>
<keyword evidence="2" id="KW-0479">Metal-binding</keyword>
<dbReference type="OrthoDB" id="3541294at2"/>
<dbReference type="GO" id="GO:0046872">
    <property type="term" value="F:metal ion binding"/>
    <property type="evidence" value="ECO:0007669"/>
    <property type="project" value="UniProtKB-KW"/>
</dbReference>
<feature type="transmembrane region" description="Helical" evidence="7">
    <location>
        <begin position="36"/>
        <end position="65"/>
    </location>
</feature>
<evidence type="ECO:0000256" key="2">
    <source>
        <dbReference type="ARBA" id="ARBA00022723"/>
    </source>
</evidence>
<protein>
    <submittedName>
        <fullName evidence="9">M56 family metallopeptidase</fullName>
    </submittedName>
</protein>
<evidence type="ECO:0000256" key="1">
    <source>
        <dbReference type="ARBA" id="ARBA00022670"/>
    </source>
</evidence>
<dbReference type="GO" id="GO:0006508">
    <property type="term" value="P:proteolysis"/>
    <property type="evidence" value="ECO:0007669"/>
    <property type="project" value="UniProtKB-KW"/>
</dbReference>
<evidence type="ECO:0000256" key="6">
    <source>
        <dbReference type="RuleBase" id="RU003983"/>
    </source>
</evidence>
<comment type="similarity">
    <text evidence="6">Belongs to the peptidase M48 family.</text>
</comment>
<gene>
    <name evidence="9" type="ORF">FPZ12_004225</name>
</gene>
<dbReference type="AlphaFoldDB" id="A0A5N0VMY4"/>
<feature type="domain" description="Peptidase M48" evidence="8">
    <location>
        <begin position="108"/>
        <end position="185"/>
    </location>
</feature>
<dbReference type="GO" id="GO:0004222">
    <property type="term" value="F:metalloendopeptidase activity"/>
    <property type="evidence" value="ECO:0007669"/>
    <property type="project" value="InterPro"/>
</dbReference>
<evidence type="ECO:0000256" key="5">
    <source>
        <dbReference type="ARBA" id="ARBA00023049"/>
    </source>
</evidence>
<evidence type="ECO:0000256" key="3">
    <source>
        <dbReference type="ARBA" id="ARBA00022801"/>
    </source>
</evidence>
<dbReference type="InterPro" id="IPR052173">
    <property type="entry name" value="Beta-lactam_resp_regulator"/>
</dbReference>
<keyword evidence="10" id="KW-1185">Reference proteome</keyword>
<dbReference type="RefSeq" id="WP_144758036.1">
    <property type="nucleotide sequence ID" value="NZ_VMNW02000003.1"/>
</dbReference>
<dbReference type="Pfam" id="PF01435">
    <property type="entry name" value="Peptidase_M48"/>
    <property type="match status" value="1"/>
</dbReference>
<keyword evidence="7" id="KW-0812">Transmembrane</keyword>
<keyword evidence="5 6" id="KW-0482">Metalloprotease</keyword>
<evidence type="ECO:0000259" key="8">
    <source>
        <dbReference type="Pfam" id="PF01435"/>
    </source>
</evidence>
<keyword evidence="7" id="KW-0472">Membrane</keyword>
<keyword evidence="3 6" id="KW-0378">Hydrolase</keyword>
<dbReference type="CDD" id="cd07326">
    <property type="entry name" value="M56_BlaR1_MecR1_like"/>
    <property type="match status" value="1"/>
</dbReference>
<dbReference type="Gene3D" id="3.30.2010.10">
    <property type="entry name" value="Metalloproteases ('zincins'), catalytic domain"/>
    <property type="match status" value="1"/>
</dbReference>
<sequence>MFDHFAWSVVSVPLIVLLASWALADRFRPDLAARVFAWSALAAAVAAALNLLAFAVAALAEIPVLARAGGLSGEVVAADTKHEPWVTWLALAWVIVATVAVVRTLRRRRRALRSARREADLLGPGQDVVIVPEPGADAFALPGKPGRIVITAGMRELLDDRQYQALVAHERAHLAGNHHVLVWIANLAATVHPVLRPVARKVGFLVERAADEAAVGELGDRRQVAVAIGEAALAAKGAARASLAGAQLMAMGSSPGLVPDRVRALLRPGRLGRWQAVVPAVVAASTLVWTVECCADLVQLLNLASLGR</sequence>
<evidence type="ECO:0000313" key="10">
    <source>
        <dbReference type="Proteomes" id="UP000319769"/>
    </source>
</evidence>
<evidence type="ECO:0000313" key="9">
    <source>
        <dbReference type="EMBL" id="KAA9166152.1"/>
    </source>
</evidence>
<dbReference type="EMBL" id="VMNW02000003">
    <property type="protein sequence ID" value="KAA9166152.1"/>
    <property type="molecule type" value="Genomic_DNA"/>
</dbReference>
<dbReference type="PANTHER" id="PTHR34978">
    <property type="entry name" value="POSSIBLE SENSOR-TRANSDUCER PROTEIN BLAR"/>
    <property type="match status" value="1"/>
</dbReference>
<dbReference type="Proteomes" id="UP000319769">
    <property type="component" value="Unassembled WGS sequence"/>
</dbReference>
<comment type="cofactor">
    <cofactor evidence="6">
        <name>Zn(2+)</name>
        <dbReference type="ChEBI" id="CHEBI:29105"/>
    </cofactor>
    <text evidence="6">Binds 1 zinc ion per subunit.</text>
</comment>
<reference evidence="9" key="1">
    <citation type="submission" date="2019-09" db="EMBL/GenBank/DDBJ databases">
        <authorList>
            <person name="Teo W.F.A."/>
            <person name="Duangmal K."/>
        </authorList>
    </citation>
    <scope>NUCLEOTIDE SEQUENCE [LARGE SCALE GENOMIC DNA]</scope>
    <source>
        <strain evidence="9">K81G1</strain>
    </source>
</reference>
<keyword evidence="4 6" id="KW-0862">Zinc</keyword>
<feature type="transmembrane region" description="Helical" evidence="7">
    <location>
        <begin position="6"/>
        <end position="24"/>
    </location>
</feature>
<name>A0A5N0VMY4_9PSEU</name>